<organism evidence="2 3">
    <name type="scientific">Lottia gigantea</name>
    <name type="common">Giant owl limpet</name>
    <dbReference type="NCBI Taxonomy" id="225164"/>
    <lineage>
        <taxon>Eukaryota</taxon>
        <taxon>Metazoa</taxon>
        <taxon>Spiralia</taxon>
        <taxon>Lophotrochozoa</taxon>
        <taxon>Mollusca</taxon>
        <taxon>Gastropoda</taxon>
        <taxon>Patellogastropoda</taxon>
        <taxon>Lottioidea</taxon>
        <taxon>Lottiidae</taxon>
        <taxon>Lottia</taxon>
    </lineage>
</organism>
<feature type="domain" description="SOCS box" evidence="1">
    <location>
        <begin position="353"/>
        <end position="404"/>
    </location>
</feature>
<dbReference type="InterPro" id="IPR001496">
    <property type="entry name" value="SOCS_box"/>
</dbReference>
<dbReference type="KEGG" id="lgi:LOTGIDRAFT_155249"/>
<sequence length="404" mass="46647">MASMAPQNKYVFHGVLAECTENRFIEITVDKNRQFLYVQEFFLDSSMKITEQKCQTQTVTLPDYFKLERIIGKPICIGCHGDLYIIQYITQSVKYIQFIALDTLSNYIQCFNDTQHFFTKDFASIQPLRCHISLDYSTILLRLPQDIETQKRWTMILKVKTKFPEKPVGLENEVIGTEKFEIRDRKFHLLAFQHDGNILTADLEEYCARCRFTIHNSQTGEAILQKVHKKNARTCSGCEQYISTGNSSDSEDDSPLEFYSILKCSMCFNRKGNILIIYSICVSNLYRIQCKFDFYDAETLEAVSIIEMDIVNSIVNAKSIKKLFFSAIVSPCDSKLQIWAYNCGSTSFTKCTEVKMPLVNLCEVPTLQMKCREVILASMNIADIKAFQKLQTLPASLWKYLKFK</sequence>
<dbReference type="AlphaFoldDB" id="V3ZST0"/>
<name>V3ZST0_LOTGI</name>
<keyword evidence="3" id="KW-1185">Reference proteome</keyword>
<accession>V3ZST0</accession>
<protein>
    <recommendedName>
        <fullName evidence="1">SOCS box domain-containing protein</fullName>
    </recommendedName>
</protein>
<gene>
    <name evidence="2" type="ORF">LOTGIDRAFT_155249</name>
</gene>
<dbReference type="RefSeq" id="XP_009065075.1">
    <property type="nucleotide sequence ID" value="XM_009066827.1"/>
</dbReference>
<dbReference type="Proteomes" id="UP000030746">
    <property type="component" value="Unassembled WGS sequence"/>
</dbReference>
<dbReference type="PROSITE" id="PS50225">
    <property type="entry name" value="SOCS"/>
    <property type="match status" value="1"/>
</dbReference>
<reference evidence="2 3" key="1">
    <citation type="journal article" date="2013" name="Nature">
        <title>Insights into bilaterian evolution from three spiralian genomes.</title>
        <authorList>
            <person name="Simakov O."/>
            <person name="Marletaz F."/>
            <person name="Cho S.J."/>
            <person name="Edsinger-Gonzales E."/>
            <person name="Havlak P."/>
            <person name="Hellsten U."/>
            <person name="Kuo D.H."/>
            <person name="Larsson T."/>
            <person name="Lv J."/>
            <person name="Arendt D."/>
            <person name="Savage R."/>
            <person name="Osoegawa K."/>
            <person name="de Jong P."/>
            <person name="Grimwood J."/>
            <person name="Chapman J.A."/>
            <person name="Shapiro H."/>
            <person name="Aerts A."/>
            <person name="Otillar R.P."/>
            <person name="Terry A.Y."/>
            <person name="Boore J.L."/>
            <person name="Grigoriev I.V."/>
            <person name="Lindberg D.R."/>
            <person name="Seaver E.C."/>
            <person name="Weisblat D.A."/>
            <person name="Putnam N.H."/>
            <person name="Rokhsar D.S."/>
        </authorList>
    </citation>
    <scope>NUCLEOTIDE SEQUENCE [LARGE SCALE GENOMIC DNA]</scope>
</reference>
<dbReference type="EMBL" id="KB203566">
    <property type="protein sequence ID" value="ESO83946.1"/>
    <property type="molecule type" value="Genomic_DNA"/>
</dbReference>
<dbReference type="GeneID" id="20236652"/>
<dbReference type="CTD" id="20236652"/>
<proteinExistence type="predicted"/>
<dbReference type="OrthoDB" id="6059600at2759"/>
<evidence type="ECO:0000313" key="3">
    <source>
        <dbReference type="Proteomes" id="UP000030746"/>
    </source>
</evidence>
<dbReference type="HOGENOM" id="CLU_706460_0_0_1"/>
<evidence type="ECO:0000259" key="1">
    <source>
        <dbReference type="PROSITE" id="PS50225"/>
    </source>
</evidence>
<evidence type="ECO:0000313" key="2">
    <source>
        <dbReference type="EMBL" id="ESO83946.1"/>
    </source>
</evidence>